<gene>
    <name evidence="2" type="ORF">JEOPIN946_00780</name>
</gene>
<accession>A0A6V7RA00</accession>
<sequence length="94" mass="10836">MNKWIYMSVLIVIIIGLLFLPIVDETSSGTRVVVDHSTSEIIHPDCFEQAEKTNWIDEVSYKLAKDKYNYKVTNTCSQELLSNKKTSIIKRVLK</sequence>
<comment type="caution">
    <text evidence="2">The sequence shown here is derived from an EMBL/GenBank/DDBJ whole genome shotgun (WGS) entry which is preliminary data.</text>
</comment>
<keyword evidence="1" id="KW-0472">Membrane</keyword>
<organism evidence="2 3">
    <name type="scientific">Phocicoccus pinnipedialis</name>
    <dbReference type="NCBI Taxonomy" id="110845"/>
    <lineage>
        <taxon>Bacteria</taxon>
        <taxon>Bacillati</taxon>
        <taxon>Bacillota</taxon>
        <taxon>Bacilli</taxon>
        <taxon>Bacillales</taxon>
        <taxon>Salinicoccaceae</taxon>
        <taxon>Phocicoccus</taxon>
    </lineage>
</organism>
<reference evidence="2 3" key="1">
    <citation type="submission" date="2020-07" db="EMBL/GenBank/DDBJ databases">
        <authorList>
            <person name="Criscuolo A."/>
        </authorList>
    </citation>
    <scope>NUCLEOTIDE SEQUENCE [LARGE SCALE GENOMIC DNA]</scope>
    <source>
        <strain evidence="2">CIP107946</strain>
    </source>
</reference>
<evidence type="ECO:0000313" key="3">
    <source>
        <dbReference type="Proteomes" id="UP000588186"/>
    </source>
</evidence>
<proteinExistence type="predicted"/>
<evidence type="ECO:0000256" key="1">
    <source>
        <dbReference type="SAM" id="Phobius"/>
    </source>
</evidence>
<keyword evidence="1" id="KW-1133">Transmembrane helix</keyword>
<name>A0A6V7RA00_9BACL</name>
<dbReference type="AlphaFoldDB" id="A0A6V7RA00"/>
<dbReference type="RefSeq" id="WP_186077042.1">
    <property type="nucleotide sequence ID" value="NZ_CAJEWB010000007.1"/>
</dbReference>
<feature type="transmembrane region" description="Helical" evidence="1">
    <location>
        <begin position="6"/>
        <end position="23"/>
    </location>
</feature>
<dbReference type="EMBL" id="CAJEWB010000007">
    <property type="protein sequence ID" value="CAD2073983.1"/>
    <property type="molecule type" value="Genomic_DNA"/>
</dbReference>
<dbReference type="Proteomes" id="UP000588186">
    <property type="component" value="Unassembled WGS sequence"/>
</dbReference>
<protein>
    <submittedName>
        <fullName evidence="2">Uncharacterized protein</fullName>
    </submittedName>
</protein>
<keyword evidence="3" id="KW-1185">Reference proteome</keyword>
<keyword evidence="1" id="KW-0812">Transmembrane</keyword>
<evidence type="ECO:0000313" key="2">
    <source>
        <dbReference type="EMBL" id="CAD2073983.1"/>
    </source>
</evidence>